<dbReference type="OrthoDB" id="9759607at2"/>
<dbReference type="RefSeq" id="WP_127197276.1">
    <property type="nucleotide sequence ID" value="NZ_RZNX01000001.1"/>
</dbReference>
<keyword evidence="3" id="KW-1185">Reference proteome</keyword>
<dbReference type="SUPFAM" id="SSF55073">
    <property type="entry name" value="Nucleotide cyclase"/>
    <property type="match status" value="1"/>
</dbReference>
<gene>
    <name evidence="2" type="ORF">EJP77_00700</name>
</gene>
<dbReference type="GO" id="GO:0005886">
    <property type="term" value="C:plasma membrane"/>
    <property type="evidence" value="ECO:0007669"/>
    <property type="project" value="TreeGrafter"/>
</dbReference>
<sequence length="583" mass="64852">MERHLIQLENPVTSYNQLCYQCHTRIIRELGEGPAGICPQCCSQMTDYWGMTLSIGPQGEYSEEWMKRALDRLEIMPFQDVESAAGPARHALEAAYELGIEELKQRALLVYADVLGRKGYVAEGGQIILEVQAWAAEQQNSYILARSHRLLAGFFRRIGETASAFEHSIQAVQHTEESAPLRIRADHILAHAMMLDETGNSAASITKYKEVMDIAENIQDIHLSLAALNNRAYTCGETGDTEEALALVNQLRQLAEQQGVPLDGLKLDTIARIELMLGKPEAAETTLQAVLEDNTGHLISEMAGLPECLLTAAEAMRLQGKLEQAQSIVDKARKVCEKHGFEGQKVRVRLEQARILAAMGRYREAYEEHVAFHDETENLRSHENRTRANILQTVFDTKEARRASEHFREMAFRDALTGLHNRRYLDEQMDGLIQETLMRGETVTAMVIDLDHFKRINDSYSHQIGDLVLVKAAGILRNAAKRAAAIAARYGGEEFVILATGLNEKEAAELAEDVRLAISSAEWNEIAESLSVTTSIGVCTSSEGCSNRRELLGAADHNLYTAKRSGRNRVIGTSMSRMECASV</sequence>
<dbReference type="FunFam" id="3.30.70.270:FF:000001">
    <property type="entry name" value="Diguanylate cyclase domain protein"/>
    <property type="match status" value="1"/>
</dbReference>
<dbReference type="CDD" id="cd01949">
    <property type="entry name" value="GGDEF"/>
    <property type="match status" value="1"/>
</dbReference>
<reference evidence="2 3" key="1">
    <citation type="submission" date="2018-12" db="EMBL/GenBank/DDBJ databases">
        <authorList>
            <person name="Sun L."/>
            <person name="Chen Z."/>
        </authorList>
    </citation>
    <scope>NUCLEOTIDE SEQUENCE [LARGE SCALE GENOMIC DNA]</scope>
    <source>
        <strain evidence="2 3">3-5-3</strain>
    </source>
</reference>
<feature type="domain" description="GGDEF" evidence="1">
    <location>
        <begin position="441"/>
        <end position="575"/>
    </location>
</feature>
<dbReference type="PANTHER" id="PTHR45138:SF9">
    <property type="entry name" value="DIGUANYLATE CYCLASE DGCM-RELATED"/>
    <property type="match status" value="1"/>
</dbReference>
<dbReference type="Gene3D" id="1.25.40.10">
    <property type="entry name" value="Tetratricopeptide repeat domain"/>
    <property type="match status" value="1"/>
</dbReference>
<dbReference type="GO" id="GO:0043709">
    <property type="term" value="P:cell adhesion involved in single-species biofilm formation"/>
    <property type="evidence" value="ECO:0007669"/>
    <property type="project" value="TreeGrafter"/>
</dbReference>
<dbReference type="Proteomes" id="UP000272464">
    <property type="component" value="Unassembled WGS sequence"/>
</dbReference>
<dbReference type="InterPro" id="IPR011990">
    <property type="entry name" value="TPR-like_helical_dom_sf"/>
</dbReference>
<protein>
    <submittedName>
        <fullName evidence="2">GGDEF domain-containing protein</fullName>
    </submittedName>
</protein>
<dbReference type="GO" id="GO:1902201">
    <property type="term" value="P:negative regulation of bacterial-type flagellum-dependent cell motility"/>
    <property type="evidence" value="ECO:0007669"/>
    <property type="project" value="TreeGrafter"/>
</dbReference>
<proteinExistence type="predicted"/>
<dbReference type="SMART" id="SM00267">
    <property type="entry name" value="GGDEF"/>
    <property type="match status" value="1"/>
</dbReference>
<dbReference type="Pfam" id="PF00990">
    <property type="entry name" value="GGDEF"/>
    <property type="match status" value="1"/>
</dbReference>
<dbReference type="InterPro" id="IPR050469">
    <property type="entry name" value="Diguanylate_Cyclase"/>
</dbReference>
<dbReference type="InterPro" id="IPR000160">
    <property type="entry name" value="GGDEF_dom"/>
</dbReference>
<comment type="caution">
    <text evidence="2">The sequence shown here is derived from an EMBL/GenBank/DDBJ whole genome shotgun (WGS) entry which is preliminary data.</text>
</comment>
<name>A0A433XNA4_9BACL</name>
<dbReference type="NCBIfam" id="TIGR00254">
    <property type="entry name" value="GGDEF"/>
    <property type="match status" value="1"/>
</dbReference>
<dbReference type="InterPro" id="IPR043128">
    <property type="entry name" value="Rev_trsase/Diguanyl_cyclase"/>
</dbReference>
<dbReference type="PANTHER" id="PTHR45138">
    <property type="entry name" value="REGULATORY COMPONENTS OF SENSORY TRANSDUCTION SYSTEM"/>
    <property type="match status" value="1"/>
</dbReference>
<organism evidence="2 3">
    <name type="scientific">Paenibacillus zeisoli</name>
    <dbReference type="NCBI Taxonomy" id="2496267"/>
    <lineage>
        <taxon>Bacteria</taxon>
        <taxon>Bacillati</taxon>
        <taxon>Bacillota</taxon>
        <taxon>Bacilli</taxon>
        <taxon>Bacillales</taxon>
        <taxon>Paenibacillaceae</taxon>
        <taxon>Paenibacillus</taxon>
    </lineage>
</organism>
<dbReference type="SUPFAM" id="SSF48452">
    <property type="entry name" value="TPR-like"/>
    <property type="match status" value="2"/>
</dbReference>
<dbReference type="InterPro" id="IPR029787">
    <property type="entry name" value="Nucleotide_cyclase"/>
</dbReference>
<dbReference type="EMBL" id="RZNX01000001">
    <property type="protein sequence ID" value="RUT35576.1"/>
    <property type="molecule type" value="Genomic_DNA"/>
</dbReference>
<dbReference type="PROSITE" id="PS50887">
    <property type="entry name" value="GGDEF"/>
    <property type="match status" value="1"/>
</dbReference>
<dbReference type="AlphaFoldDB" id="A0A433XNA4"/>
<evidence type="ECO:0000313" key="2">
    <source>
        <dbReference type="EMBL" id="RUT35576.1"/>
    </source>
</evidence>
<evidence type="ECO:0000313" key="3">
    <source>
        <dbReference type="Proteomes" id="UP000272464"/>
    </source>
</evidence>
<dbReference type="GO" id="GO:0052621">
    <property type="term" value="F:diguanylate cyclase activity"/>
    <property type="evidence" value="ECO:0007669"/>
    <property type="project" value="TreeGrafter"/>
</dbReference>
<dbReference type="Gene3D" id="3.30.70.270">
    <property type="match status" value="1"/>
</dbReference>
<accession>A0A433XNA4</accession>
<evidence type="ECO:0000259" key="1">
    <source>
        <dbReference type="PROSITE" id="PS50887"/>
    </source>
</evidence>